<evidence type="ECO:0000256" key="3">
    <source>
        <dbReference type="ARBA" id="ARBA00022676"/>
    </source>
</evidence>
<dbReference type="PANTHER" id="PTHR43179">
    <property type="entry name" value="RHAMNOSYLTRANSFERASE WBBL"/>
    <property type="match status" value="1"/>
</dbReference>
<organism evidence="6 7">
    <name type="scientific">Enterocloster bolteae</name>
    <dbReference type="NCBI Taxonomy" id="208479"/>
    <lineage>
        <taxon>Bacteria</taxon>
        <taxon>Bacillati</taxon>
        <taxon>Bacillota</taxon>
        <taxon>Clostridia</taxon>
        <taxon>Lachnospirales</taxon>
        <taxon>Lachnospiraceae</taxon>
        <taxon>Enterocloster</taxon>
    </lineage>
</organism>
<evidence type="ECO:0000256" key="2">
    <source>
        <dbReference type="ARBA" id="ARBA00006739"/>
    </source>
</evidence>
<dbReference type="EMBL" id="QRZM01000028">
    <property type="protein sequence ID" value="RGV68721.1"/>
    <property type="molecule type" value="Genomic_DNA"/>
</dbReference>
<dbReference type="Gene3D" id="3.90.550.10">
    <property type="entry name" value="Spore Coat Polysaccharide Biosynthesis Protein SpsA, Chain A"/>
    <property type="match status" value="1"/>
</dbReference>
<dbReference type="InterPro" id="IPR001173">
    <property type="entry name" value="Glyco_trans_2-like"/>
</dbReference>
<evidence type="ECO:0000259" key="5">
    <source>
        <dbReference type="Pfam" id="PF00535"/>
    </source>
</evidence>
<dbReference type="GO" id="GO:0016757">
    <property type="term" value="F:glycosyltransferase activity"/>
    <property type="evidence" value="ECO:0007669"/>
    <property type="project" value="UniProtKB-KW"/>
</dbReference>
<keyword evidence="3" id="KW-0328">Glycosyltransferase</keyword>
<reference evidence="6 7" key="1">
    <citation type="submission" date="2018-08" db="EMBL/GenBank/DDBJ databases">
        <title>A genome reference for cultivated species of the human gut microbiota.</title>
        <authorList>
            <person name="Zou Y."/>
            <person name="Xue W."/>
            <person name="Luo G."/>
        </authorList>
    </citation>
    <scope>NUCLEOTIDE SEQUENCE [LARGE SCALE GENOMIC DNA]</scope>
    <source>
        <strain evidence="6 7">AF14-18</strain>
    </source>
</reference>
<dbReference type="RefSeq" id="WP_118019758.1">
    <property type="nucleotide sequence ID" value="NZ_JANGCF010000025.1"/>
</dbReference>
<dbReference type="InterPro" id="IPR029044">
    <property type="entry name" value="Nucleotide-diphossugar_trans"/>
</dbReference>
<proteinExistence type="inferred from homology"/>
<evidence type="ECO:0000313" key="6">
    <source>
        <dbReference type="EMBL" id="RGV68721.1"/>
    </source>
</evidence>
<dbReference type="Proteomes" id="UP000284543">
    <property type="component" value="Unassembled WGS sequence"/>
</dbReference>
<gene>
    <name evidence="6" type="ORF">DWW02_29065</name>
</gene>
<protein>
    <submittedName>
        <fullName evidence="6">Glycosyltransferase</fullName>
    </submittedName>
</protein>
<accession>A0A412YSX2</accession>
<evidence type="ECO:0000313" key="7">
    <source>
        <dbReference type="Proteomes" id="UP000284543"/>
    </source>
</evidence>
<dbReference type="PANTHER" id="PTHR43179:SF12">
    <property type="entry name" value="GALACTOFURANOSYLTRANSFERASE GLFT2"/>
    <property type="match status" value="1"/>
</dbReference>
<comment type="caution">
    <text evidence="6">The sequence shown here is derived from an EMBL/GenBank/DDBJ whole genome shotgun (WGS) entry which is preliminary data.</text>
</comment>
<name>A0A412YSX2_9FIRM</name>
<sequence length="312" mass="36494">MGKGIMDIGVVIVTFNRVEKLKTALLNFDVQSILPAYIIVVDNASSDETPAFLGKWENDKKRYMKKVIRMNQNKGGSGGFYTGLQESLKLKAQWIWVSDDDAFPEADALEIAQKYLTIHKNEWENISAICGQVINQGQADLEHRRSLYTRGVRIKEWVPPLELYKQETFQINTFSYVGTIINQEKMEKAGLTRKEYFIWFDDTEHGLRLGKLGKIVCIPNIKIHHDVNKSGNGTVDWRCYYRYRNMTDCYRRNFPRRCYLFFYMKAMIKVKLYFLFGMEKAEREMLRCGLEDARNGKFGLHEVYRPGWKLGE</sequence>
<dbReference type="AlphaFoldDB" id="A0A412YSX2"/>
<evidence type="ECO:0000256" key="1">
    <source>
        <dbReference type="ARBA" id="ARBA00004776"/>
    </source>
</evidence>
<dbReference type="Pfam" id="PF00535">
    <property type="entry name" value="Glycos_transf_2"/>
    <property type="match status" value="1"/>
</dbReference>
<feature type="domain" description="Glycosyltransferase 2-like" evidence="5">
    <location>
        <begin position="10"/>
        <end position="121"/>
    </location>
</feature>
<dbReference type="SUPFAM" id="SSF53448">
    <property type="entry name" value="Nucleotide-diphospho-sugar transferases"/>
    <property type="match status" value="1"/>
</dbReference>
<comment type="pathway">
    <text evidence="1">Cell wall biogenesis; cell wall polysaccharide biosynthesis.</text>
</comment>
<evidence type="ECO:0000256" key="4">
    <source>
        <dbReference type="ARBA" id="ARBA00022679"/>
    </source>
</evidence>
<keyword evidence="4 6" id="KW-0808">Transferase</keyword>
<comment type="similarity">
    <text evidence="2">Belongs to the glycosyltransferase 2 family.</text>
</comment>